<dbReference type="InterPro" id="IPR027417">
    <property type="entry name" value="P-loop_NTPase"/>
</dbReference>
<dbReference type="Proteomes" id="UP001167871">
    <property type="component" value="Unassembled WGS sequence"/>
</dbReference>
<evidence type="ECO:0000256" key="5">
    <source>
        <dbReference type="ARBA" id="ARBA00023235"/>
    </source>
</evidence>
<reference evidence="10" key="1">
    <citation type="submission" date="2023-06" db="EMBL/GenBank/DDBJ databases">
        <authorList>
            <person name="Zeman M."/>
            <person name="Kubasova T."/>
            <person name="Jahodarova E."/>
            <person name="Nykrynova M."/>
            <person name="Rychlik I."/>
        </authorList>
    </citation>
    <scope>NUCLEOTIDE SEQUENCE</scope>
    <source>
        <strain evidence="10">84_SSukc20</strain>
    </source>
</reference>
<dbReference type="SMART" id="SM00487">
    <property type="entry name" value="DEXDc"/>
    <property type="match status" value="1"/>
</dbReference>
<dbReference type="PANTHER" id="PTHR13710">
    <property type="entry name" value="DNA HELICASE RECQ FAMILY MEMBER"/>
    <property type="match status" value="1"/>
</dbReference>
<keyword evidence="3" id="KW-0067">ATP-binding</keyword>
<dbReference type="PROSITE" id="PS51194">
    <property type="entry name" value="HELICASE_CTER"/>
    <property type="match status" value="1"/>
</dbReference>
<dbReference type="InterPro" id="IPR011545">
    <property type="entry name" value="DEAD/DEAH_box_helicase_dom"/>
</dbReference>
<comment type="caution">
    <text evidence="10">The sequence shown here is derived from an EMBL/GenBank/DDBJ whole genome shotgun (WGS) entry which is preliminary data.</text>
</comment>
<accession>A0ABT7X5S8</accession>
<keyword evidence="10" id="KW-0347">Helicase</keyword>
<evidence type="ECO:0000256" key="3">
    <source>
        <dbReference type="ARBA" id="ARBA00022840"/>
    </source>
</evidence>
<evidence type="ECO:0000259" key="9">
    <source>
        <dbReference type="PROSITE" id="PS51194"/>
    </source>
</evidence>
<feature type="domain" description="Helicase C-terminal" evidence="9">
    <location>
        <begin position="526"/>
        <end position="671"/>
    </location>
</feature>
<reference evidence="10" key="2">
    <citation type="submission" date="2024-05" db="EMBL/GenBank/DDBJ databases">
        <title>Identification and characterization of horizontal gene transfer across gut microbiota members of farm animals based on homology search.</title>
        <authorList>
            <person name="Schwarzerova J."/>
            <person name="Nykrynova M."/>
            <person name="Jureckova K."/>
            <person name="Cejkova D."/>
            <person name="Rychlik I."/>
        </authorList>
    </citation>
    <scope>NUCLEOTIDE SEQUENCE</scope>
    <source>
        <strain evidence="10">84_SSukc20</strain>
    </source>
</reference>
<protein>
    <recommendedName>
        <fullName evidence="7">DNA 3'-5' helicase</fullName>
        <ecNumber evidence="7">5.6.2.4</ecNumber>
    </recommendedName>
</protein>
<feature type="domain" description="Helicase ATP-binding" evidence="8">
    <location>
        <begin position="308"/>
        <end position="486"/>
    </location>
</feature>
<evidence type="ECO:0000256" key="6">
    <source>
        <dbReference type="ARBA" id="ARBA00034617"/>
    </source>
</evidence>
<dbReference type="InterPro" id="IPR001650">
    <property type="entry name" value="Helicase_C-like"/>
</dbReference>
<keyword evidence="11" id="KW-1185">Reference proteome</keyword>
<name>A0ABT7X5S8_9BACE</name>
<evidence type="ECO:0000256" key="4">
    <source>
        <dbReference type="ARBA" id="ARBA00023125"/>
    </source>
</evidence>
<dbReference type="GO" id="GO:0004386">
    <property type="term" value="F:helicase activity"/>
    <property type="evidence" value="ECO:0007669"/>
    <property type="project" value="UniProtKB-KW"/>
</dbReference>
<dbReference type="Gene3D" id="3.40.50.300">
    <property type="entry name" value="P-loop containing nucleotide triphosphate hydrolases"/>
    <property type="match status" value="2"/>
</dbReference>
<dbReference type="EC" id="5.6.2.4" evidence="7"/>
<evidence type="ECO:0000256" key="7">
    <source>
        <dbReference type="ARBA" id="ARBA00034808"/>
    </source>
</evidence>
<comment type="similarity">
    <text evidence="1">Belongs to the helicase family. RecQ subfamily.</text>
</comment>
<proteinExistence type="inferred from homology"/>
<evidence type="ECO:0000259" key="8">
    <source>
        <dbReference type="PROSITE" id="PS51192"/>
    </source>
</evidence>
<evidence type="ECO:0000256" key="2">
    <source>
        <dbReference type="ARBA" id="ARBA00022741"/>
    </source>
</evidence>
<keyword evidence="4" id="KW-0238">DNA-binding</keyword>
<evidence type="ECO:0000313" key="11">
    <source>
        <dbReference type="Proteomes" id="UP001167871"/>
    </source>
</evidence>
<keyword evidence="10" id="KW-0378">Hydrolase</keyword>
<dbReference type="InterPro" id="IPR014001">
    <property type="entry name" value="Helicase_ATP-bd"/>
</dbReference>
<dbReference type="RefSeq" id="WP_204429219.1">
    <property type="nucleotide sequence ID" value="NZ_JACJJF010000018.1"/>
</dbReference>
<comment type="catalytic activity">
    <reaction evidence="6">
        <text>Couples ATP hydrolysis with the unwinding of duplex DNA by translocating in the 3'-5' direction.</text>
        <dbReference type="EC" id="5.6.2.4"/>
    </reaction>
</comment>
<dbReference type="CDD" id="cd17920">
    <property type="entry name" value="DEXHc_RecQ"/>
    <property type="match status" value="1"/>
</dbReference>
<dbReference type="Pfam" id="PF00270">
    <property type="entry name" value="DEAD"/>
    <property type="match status" value="1"/>
</dbReference>
<keyword evidence="2" id="KW-0547">Nucleotide-binding</keyword>
<keyword evidence="5" id="KW-0413">Isomerase</keyword>
<dbReference type="PROSITE" id="PS51192">
    <property type="entry name" value="HELICASE_ATP_BIND_1"/>
    <property type="match status" value="1"/>
</dbReference>
<evidence type="ECO:0000313" key="10">
    <source>
        <dbReference type="EMBL" id="MDN0049452.1"/>
    </source>
</evidence>
<organism evidence="10 11">
    <name type="scientific">Bacteroides gallinaceum</name>
    <dbReference type="NCBI Taxonomy" id="1462571"/>
    <lineage>
        <taxon>Bacteria</taxon>
        <taxon>Pseudomonadati</taxon>
        <taxon>Bacteroidota</taxon>
        <taxon>Bacteroidia</taxon>
        <taxon>Bacteroidales</taxon>
        <taxon>Bacteroidaceae</taxon>
        <taxon>Bacteroides</taxon>
    </lineage>
</organism>
<dbReference type="SUPFAM" id="SSF52540">
    <property type="entry name" value="P-loop containing nucleoside triphosphate hydrolases"/>
    <property type="match status" value="1"/>
</dbReference>
<dbReference type="EMBL" id="JAUEII010000016">
    <property type="protein sequence ID" value="MDN0049452.1"/>
    <property type="molecule type" value="Genomic_DNA"/>
</dbReference>
<dbReference type="PANTHER" id="PTHR13710:SF105">
    <property type="entry name" value="ATP-DEPENDENT DNA HELICASE Q1"/>
    <property type="match status" value="1"/>
</dbReference>
<dbReference type="Pfam" id="PF00271">
    <property type="entry name" value="Helicase_C"/>
    <property type="match status" value="1"/>
</dbReference>
<sequence>MKNPFSIKFDSIIKDKCNQINKPIFVLTGIADYIDISLYEKNIADKETFNREGNAALFSPEWFTRVFMRISLSEDFYIFSHQQYSYLIEYLNPDMYKDRLVVIYDNLRSLLPITKEMYMEKNSEDGLEVRSEEMPVYHAEQFKIGDNYYYSVKAFDEEYQSIPFFTEPKELEPSPSSYSNEEVIDIASNPYSLDFFINECIRTSNFRKRMIVKLSAKNILGSSIEKRMKYVNALLSTYGGGIYTKTLENVIKEYNPSEESTSLLKKYWGETASFRNINVYENPEMGNATTPISQGLIVDTIISEYKSAKNGEIPRDIFITAPTGAGKSLIFQIPAFYAAEQGDVTIVVSPLKALMNDQVMNLKNERKYSRVEFINSDLNLMDRDRIIDRCKKGEIDVLYLSPELLLSYALSYFIGERRLGLLIIDEAHLITTWGRDFRVDYWFLGNHLNKIRKYAESSFPLVALTATAVYGGVNDMVFDSINSLNMHDPHKFIGEVRRSDIEFVIDTHDIYKSGAFEENKIAETANFIKGVRELDLKTIVYVPYKRHIAKIEDKVTDLKIDGVVSYHGSMINDSQRFAYERFRSNQSKVMVATKAFGMGVDIPDIQVVYHYAPSGLLPDYIQEIGRAARKKGMKGYAALTFSPDDLRYSRQLFGMSSIKTYQLQEVLKKIMRHFVTNGKKRNMLLSSNDFGYIFETGEELDQKVSTALMMIEKDYLLKTRFNVLIARPKRVFACVYARTNEVGMQRLKEKYGDCFSVISKSERIDSYNIELNLDKIWSSHFNEYSFPQIKRDFYNKKFLVSEGINLCPLVKVTHRIDTKFNIVLDTVNEVITAVKTAFVQLKRRGGFFSEKEFKTMVESLLPPKYDIDKIVSFILSTYSGKLIGSNTLEADAFLQRRTVGFNEEYQIFSTSYESQFATMIKILTSLFDGKESQKASRYVAAGEIMLKNHIRLGSLIEILGIGSFETQGGDDPKIFVRINDPRKIRKDSESKDYSNFILENVKNRHKTSWEIFEHFFLNYISNDKRWDLIEDFFLGSSNEELIERYPGGTQNHIDILSYLKENASASEDNDAISHREDSVMDGFSPRKDGYYMPDSLLTIGNKTMKITQWVTNNPVLLHRTVVEYNMVLDKSYYKVLMSRLQNNHFAYYRDFMGLRLMIDYPGYDERVQASVPYNDDPVKFYKWWKKNQEKVTLSYKEQLILFMAVDRKNQRALNKAHKALIS</sequence>
<evidence type="ECO:0000256" key="1">
    <source>
        <dbReference type="ARBA" id="ARBA00005446"/>
    </source>
</evidence>
<gene>
    <name evidence="10" type="ORF">QVO10_08645</name>
</gene>
<dbReference type="SMART" id="SM00490">
    <property type="entry name" value="HELICc"/>
    <property type="match status" value="1"/>
</dbReference>